<name>A0A380WUC0_9FIRM</name>
<dbReference type="RefSeq" id="WP_115594994.1">
    <property type="nucleotide sequence ID" value="NZ_UFTA01000002.1"/>
</dbReference>
<evidence type="ECO:0000313" key="13">
    <source>
        <dbReference type="EMBL" id="SUU92070.1"/>
    </source>
</evidence>
<evidence type="ECO:0000259" key="12">
    <source>
        <dbReference type="PROSITE" id="PS51192"/>
    </source>
</evidence>
<comment type="function">
    <text evidence="11">Subunit R is required for both nuclease and ATPase activities, but not for modification.</text>
</comment>
<keyword evidence="5 11" id="KW-0547">Nucleotide-binding</keyword>
<dbReference type="OrthoDB" id="9758243at2"/>
<evidence type="ECO:0000256" key="11">
    <source>
        <dbReference type="RuleBase" id="RU364115"/>
    </source>
</evidence>
<comment type="subunit">
    <text evidence="3 11">The type I restriction/modification system is composed of three polypeptides R, M and S.</text>
</comment>
<dbReference type="InterPro" id="IPR014001">
    <property type="entry name" value="Helicase_ATP-bd"/>
</dbReference>
<sequence>MVEIKFDDEQILEDTLIKRLCEGKSQWTYEPSIKSHADLWANFRKILEINNKDVLDDHPLTDAEFRQIQGQMEFTSFYDAGKFLVGENGIAKVPLQREDASLGMIMLTVFKRQDVAGGSSVYQVINQFEAPKTNRLDKNARFDVTLLFNGLPLIQIELKKRNVNHMEAFNQIAGYVASDKYRGLFSCLQTFVISNGHTTRYIAASNDIERKKQFLTRWNNSENEAVDDLFDFAREVLSIPQAHQLISFYSVLDDDSKNIIILRPYQIHAIKALQAAASKHESGYIWHTTGSGKTLTSYKASRNLYQIPRIQKTIFLVDRVDLDQQTTNSFLSYAQNDTVDIESTDNVGKLKKHLLSNDRSVVVTTVQKLNYLIGKGENRLTDSQLAKLKQLEVAFVVDECHRAISPEQQNILKRFFINSLWYGFTGTPIFAENKKQALGDLPQTTEEQFGKRLHEYTIKEAIGDGAVLGFQVENKQMITNDQAYEIVEEHFPEKNAFEMDPYDLEKYIPDGYFETDAYKLRVIDDIINNMTWKFALDREPGKSYGAILTTSSIKDAQKYYELFKRVISLESDIKISDRIRKKQADFPKIAITYSISENQEMTQENKEKMMEALADYNEEFATNFSLETIGAYNRNLNDRLARKKNKYKIRSEQVDIVIVVDRLLTGFDAPSLGLLFIDRPPMTPQGLIQAFSRTNRLYDERKSYGQIVTFRRPFAFQDAIKNAFSLYSNGGGNFVTAPDYNEAKRRFEDAAEDLLQFRIVDNPETEIGFDAMVEFVKAFQKFDRANAAVMVYSDYTEDEDFYKNIINEDQLAEYLDYYNYVKALVKPGDIDDDIDLLDINYHPISVRSDTIDYSYLTSLIQEKANSRGETNHKNADEIEKTLAELIKQNPAKGEVYRQIIEEIDQNPDKYQNAIIDEVAKDKFNTIIQKNINDFVDNYKVNKEDLEFLIANYPIDKKEVKKPLGEDKLIKNANKDLYNEESGENLSLLKFKSMLRKDTHKFIDQKIRPYFE</sequence>
<dbReference type="PANTHER" id="PTHR30195">
    <property type="entry name" value="TYPE I SITE-SPECIFIC DEOXYRIBONUCLEASE PROTEIN SUBUNIT M AND R"/>
    <property type="match status" value="1"/>
</dbReference>
<dbReference type="Pfam" id="PF22679">
    <property type="entry name" value="T1R_D3-like"/>
    <property type="match status" value="1"/>
</dbReference>
<dbReference type="GO" id="GO:0009035">
    <property type="term" value="F:type I site-specific deoxyribonuclease activity"/>
    <property type="evidence" value="ECO:0007669"/>
    <property type="project" value="UniProtKB-EC"/>
</dbReference>
<dbReference type="EMBL" id="UFTA01000002">
    <property type="protein sequence ID" value="SUU92070.1"/>
    <property type="molecule type" value="Genomic_DNA"/>
</dbReference>
<keyword evidence="8 11" id="KW-0378">Hydrolase</keyword>
<evidence type="ECO:0000256" key="9">
    <source>
        <dbReference type="ARBA" id="ARBA00022840"/>
    </source>
</evidence>
<proteinExistence type="inferred from homology"/>
<evidence type="ECO:0000256" key="2">
    <source>
        <dbReference type="ARBA" id="ARBA00008598"/>
    </source>
</evidence>
<organism evidence="13 14">
    <name type="scientific">Anaerococcus octavius</name>
    <dbReference type="NCBI Taxonomy" id="54007"/>
    <lineage>
        <taxon>Bacteria</taxon>
        <taxon>Bacillati</taxon>
        <taxon>Bacillota</taxon>
        <taxon>Tissierellia</taxon>
        <taxon>Tissierellales</taxon>
        <taxon>Peptoniphilaceae</taxon>
        <taxon>Anaerococcus</taxon>
    </lineage>
</organism>
<dbReference type="AlphaFoldDB" id="A0A380WUC0"/>
<evidence type="ECO:0000256" key="10">
    <source>
        <dbReference type="ARBA" id="ARBA00023125"/>
    </source>
</evidence>
<protein>
    <recommendedName>
        <fullName evidence="11">Type I restriction enzyme endonuclease subunit</fullName>
        <shortName evidence="11">R protein</shortName>
        <ecNumber evidence="11">3.1.21.3</ecNumber>
    </recommendedName>
    <alternativeName>
        <fullName evidence="11">Type-1 restriction enzyme R protein</fullName>
    </alternativeName>
</protein>
<dbReference type="SUPFAM" id="SSF52540">
    <property type="entry name" value="P-loop containing nucleoside triphosphate hydrolases"/>
    <property type="match status" value="2"/>
</dbReference>
<evidence type="ECO:0000256" key="4">
    <source>
        <dbReference type="ARBA" id="ARBA00022722"/>
    </source>
</evidence>
<dbReference type="Pfam" id="PF18766">
    <property type="entry name" value="SWI2_SNF2"/>
    <property type="match status" value="1"/>
</dbReference>
<gene>
    <name evidence="13" type="primary">hsdR</name>
    <name evidence="13" type="ORF">NCTC9810_00391</name>
</gene>
<dbReference type="Proteomes" id="UP000255124">
    <property type="component" value="Unassembled WGS sequence"/>
</dbReference>
<dbReference type="CDD" id="cd18800">
    <property type="entry name" value="SF2_C_EcoR124I-like"/>
    <property type="match status" value="1"/>
</dbReference>
<dbReference type="PANTHER" id="PTHR30195:SF16">
    <property type="entry name" value="TYPE I RESTRICTION ENZYME ENDONUCLEASE SUBUNIT"/>
    <property type="match status" value="1"/>
</dbReference>
<dbReference type="InterPro" id="IPR007409">
    <property type="entry name" value="Restrct_endonuc_type1_HsdR_N"/>
</dbReference>
<evidence type="ECO:0000256" key="8">
    <source>
        <dbReference type="ARBA" id="ARBA00022801"/>
    </source>
</evidence>
<evidence type="ECO:0000256" key="7">
    <source>
        <dbReference type="ARBA" id="ARBA00022759"/>
    </source>
</evidence>
<dbReference type="InterPro" id="IPR022625">
    <property type="entry name" value="TypeI_RM_Rsu_C"/>
</dbReference>
<dbReference type="GO" id="GO:0003677">
    <property type="term" value="F:DNA binding"/>
    <property type="evidence" value="ECO:0007669"/>
    <property type="project" value="UniProtKB-KW"/>
</dbReference>
<dbReference type="NCBIfam" id="TIGR00348">
    <property type="entry name" value="hsdR"/>
    <property type="match status" value="1"/>
</dbReference>
<keyword evidence="7" id="KW-0255">Endonuclease</keyword>
<comment type="similarity">
    <text evidence="2 11">Belongs to the HsdR family.</text>
</comment>
<feature type="domain" description="Helicase ATP-binding" evidence="12">
    <location>
        <begin position="274"/>
        <end position="446"/>
    </location>
</feature>
<dbReference type="InterPro" id="IPR055180">
    <property type="entry name" value="HsdR_RecA-like_helicase_dom_2"/>
</dbReference>
<dbReference type="PROSITE" id="PS51192">
    <property type="entry name" value="HELICASE_ATP_BIND_1"/>
    <property type="match status" value="1"/>
</dbReference>
<dbReference type="InterPro" id="IPR027417">
    <property type="entry name" value="P-loop_NTPase"/>
</dbReference>
<dbReference type="Pfam" id="PF04313">
    <property type="entry name" value="HSDR_N"/>
    <property type="match status" value="1"/>
</dbReference>
<dbReference type="InterPro" id="IPR004473">
    <property type="entry name" value="Restrct_endonuc_typeI_HsdR"/>
</dbReference>
<dbReference type="Gene3D" id="3.90.1570.50">
    <property type="match status" value="1"/>
</dbReference>
<reference evidence="13 14" key="1">
    <citation type="submission" date="2018-06" db="EMBL/GenBank/DDBJ databases">
        <authorList>
            <consortium name="Pathogen Informatics"/>
            <person name="Doyle S."/>
        </authorList>
    </citation>
    <scope>NUCLEOTIDE SEQUENCE [LARGE SCALE GENOMIC DNA]</scope>
    <source>
        <strain evidence="13 14">NCTC9810</strain>
    </source>
</reference>
<dbReference type="REBASE" id="375874">
    <property type="entry name" value="Aoc9810IP"/>
</dbReference>
<dbReference type="Gene3D" id="3.40.50.300">
    <property type="entry name" value="P-loop containing nucleotide triphosphate hydrolases"/>
    <property type="match status" value="2"/>
</dbReference>
<keyword evidence="10 11" id="KW-0238">DNA-binding</keyword>
<accession>A0A380WUC0</accession>
<dbReference type="InterPro" id="IPR040980">
    <property type="entry name" value="SWI2_SNF2"/>
</dbReference>
<dbReference type="CDD" id="cd22332">
    <property type="entry name" value="HsdR_N"/>
    <property type="match status" value="1"/>
</dbReference>
<evidence type="ECO:0000256" key="3">
    <source>
        <dbReference type="ARBA" id="ARBA00011296"/>
    </source>
</evidence>
<dbReference type="SMART" id="SM00487">
    <property type="entry name" value="DEXDc"/>
    <property type="match status" value="1"/>
</dbReference>
<dbReference type="InterPro" id="IPR051268">
    <property type="entry name" value="Type-I_R_enzyme_R_subunit"/>
</dbReference>
<evidence type="ECO:0000256" key="5">
    <source>
        <dbReference type="ARBA" id="ARBA00022741"/>
    </source>
</evidence>
<dbReference type="Pfam" id="PF12008">
    <property type="entry name" value="EcoR124_C"/>
    <property type="match status" value="1"/>
</dbReference>
<evidence type="ECO:0000313" key="14">
    <source>
        <dbReference type="Proteomes" id="UP000255124"/>
    </source>
</evidence>
<comment type="catalytic activity">
    <reaction evidence="1 11">
        <text>Endonucleolytic cleavage of DNA to give random double-stranded fragments with terminal 5'-phosphates, ATP is simultaneously hydrolyzed.</text>
        <dbReference type="EC" id="3.1.21.3"/>
    </reaction>
</comment>
<dbReference type="GO" id="GO:0005524">
    <property type="term" value="F:ATP binding"/>
    <property type="evidence" value="ECO:0007669"/>
    <property type="project" value="UniProtKB-KW"/>
</dbReference>
<keyword evidence="4" id="KW-0540">Nuclease</keyword>
<evidence type="ECO:0000256" key="1">
    <source>
        <dbReference type="ARBA" id="ARBA00000851"/>
    </source>
</evidence>
<keyword evidence="9 11" id="KW-0067">ATP-binding</keyword>
<evidence type="ECO:0000256" key="6">
    <source>
        <dbReference type="ARBA" id="ARBA00022747"/>
    </source>
</evidence>
<keyword evidence="6 11" id="KW-0680">Restriction system</keyword>
<dbReference type="GO" id="GO:0009307">
    <property type="term" value="P:DNA restriction-modification system"/>
    <property type="evidence" value="ECO:0007669"/>
    <property type="project" value="UniProtKB-KW"/>
</dbReference>
<dbReference type="EC" id="3.1.21.3" evidence="11"/>